<dbReference type="InterPro" id="IPR008003">
    <property type="entry name" value="DUF739"/>
</dbReference>
<proteinExistence type="predicted"/>
<evidence type="ECO:0000313" key="2">
    <source>
        <dbReference type="EMBL" id="QGN30316.1"/>
    </source>
</evidence>
<organism evidence="2 3">
    <name type="scientific">Enterococcus casseliflavus</name>
    <name type="common">Enterococcus flavescens</name>
    <dbReference type="NCBI Taxonomy" id="37734"/>
    <lineage>
        <taxon>Bacteria</taxon>
        <taxon>Bacillati</taxon>
        <taxon>Bacillota</taxon>
        <taxon>Bacilli</taxon>
        <taxon>Lactobacillales</taxon>
        <taxon>Enterococcaceae</taxon>
        <taxon>Enterococcus</taxon>
    </lineage>
</organism>
<dbReference type="PROSITE" id="PS50943">
    <property type="entry name" value="HTH_CROC1"/>
    <property type="match status" value="1"/>
</dbReference>
<dbReference type="SUPFAM" id="SSF47413">
    <property type="entry name" value="lambda repressor-like DNA-binding domains"/>
    <property type="match status" value="1"/>
</dbReference>
<dbReference type="Proteomes" id="UP000422837">
    <property type="component" value="Chromosome"/>
</dbReference>
<dbReference type="AlphaFoldDB" id="A0ABD6Z1R0"/>
<evidence type="ECO:0000259" key="1">
    <source>
        <dbReference type="PROSITE" id="PS50943"/>
    </source>
</evidence>
<dbReference type="InterPro" id="IPR001387">
    <property type="entry name" value="Cro/C1-type_HTH"/>
</dbReference>
<gene>
    <name evidence="2" type="ORF">GFU50_12705</name>
</gene>
<protein>
    <submittedName>
        <fullName evidence="2">DUF739 family protein</fullName>
    </submittedName>
</protein>
<reference evidence="2 3" key="1">
    <citation type="submission" date="2019-11" db="EMBL/GenBank/DDBJ databases">
        <title>Detection and genome characteristic of a blood enterococcus casselifavus isolate from Zhengzhou,china.</title>
        <authorList>
            <person name="Wen P."/>
        </authorList>
    </citation>
    <scope>NUCLEOTIDE SEQUENCE [LARGE SCALE GENOMIC DNA]</scope>
    <source>
        <strain evidence="2 3">EC291</strain>
    </source>
</reference>
<name>A0ABD6Z1R0_ENTCA</name>
<dbReference type="InterPro" id="IPR010982">
    <property type="entry name" value="Lambda_DNA-bd_dom_sf"/>
</dbReference>
<accession>A0ABD6Z1R0</accession>
<dbReference type="Gene3D" id="1.10.260.40">
    <property type="entry name" value="lambda repressor-like DNA-binding domains"/>
    <property type="match status" value="1"/>
</dbReference>
<dbReference type="SMART" id="SM00530">
    <property type="entry name" value="HTH_XRE"/>
    <property type="match status" value="1"/>
</dbReference>
<sequence length="102" mass="11802">MMVLYRKPNSLEGKRVKKIDIVYDYELLKDKISEKGLTQETLAPKLNMSRTSLNLKMNSKSNFTQTEIKVMAELLNIPSKELGNYFFKGFVRKNVQNIGEVI</sequence>
<dbReference type="CDD" id="cd00093">
    <property type="entry name" value="HTH_XRE"/>
    <property type="match status" value="1"/>
</dbReference>
<dbReference type="EMBL" id="CP046123">
    <property type="protein sequence ID" value="QGN30316.1"/>
    <property type="molecule type" value="Genomic_DNA"/>
</dbReference>
<dbReference type="Pfam" id="PF05339">
    <property type="entry name" value="DUF739"/>
    <property type="match status" value="1"/>
</dbReference>
<evidence type="ECO:0000313" key="3">
    <source>
        <dbReference type="Proteomes" id="UP000422837"/>
    </source>
</evidence>
<feature type="domain" description="HTH cro/C1-type" evidence="1">
    <location>
        <begin position="28"/>
        <end position="82"/>
    </location>
</feature>